<evidence type="ECO:0000256" key="3">
    <source>
        <dbReference type="ARBA" id="ARBA00023082"/>
    </source>
</evidence>
<dbReference type="PANTHER" id="PTHR43133:SF51">
    <property type="entry name" value="RNA POLYMERASE SIGMA FACTOR"/>
    <property type="match status" value="1"/>
</dbReference>
<dbReference type="InterPro" id="IPR039425">
    <property type="entry name" value="RNA_pol_sigma-70-like"/>
</dbReference>
<comment type="caution">
    <text evidence="9">The sequence shown here is derived from an EMBL/GenBank/DDBJ whole genome shotgun (WGS) entry which is preliminary data.</text>
</comment>
<dbReference type="PROSITE" id="PS01063">
    <property type="entry name" value="SIGMA70_ECF"/>
    <property type="match status" value="1"/>
</dbReference>
<keyword evidence="3 6" id="KW-0731">Sigma factor</keyword>
<keyword evidence="5 6" id="KW-0804">Transcription</keyword>
<dbReference type="NCBIfam" id="TIGR02937">
    <property type="entry name" value="sigma70-ECF"/>
    <property type="match status" value="1"/>
</dbReference>
<dbReference type="InterPro" id="IPR036388">
    <property type="entry name" value="WH-like_DNA-bd_sf"/>
</dbReference>
<sequence length="178" mass="20875">MKDEELLAKSKQGDEDAFYQLVSKHIPTVEKFAFQLGVHSNDIQDVTQETFLKVYRYMKSHSYGKFTTWLYQITLNIIRDIYRKKKRFDRKEKAYLAEAAITQSPDFTDDANLPEVHEALQKLADKYKLPIILHYFHDLSYQEIGEVLGVSEGAVKTRMLRGRKMLKERLEQGGEHNE</sequence>
<evidence type="ECO:0000259" key="8">
    <source>
        <dbReference type="Pfam" id="PF08281"/>
    </source>
</evidence>
<dbReference type="Pfam" id="PF04542">
    <property type="entry name" value="Sigma70_r2"/>
    <property type="match status" value="1"/>
</dbReference>
<evidence type="ECO:0000256" key="5">
    <source>
        <dbReference type="ARBA" id="ARBA00023163"/>
    </source>
</evidence>
<feature type="domain" description="RNA polymerase sigma factor 70 region 4 type 2" evidence="8">
    <location>
        <begin position="115"/>
        <end position="166"/>
    </location>
</feature>
<dbReference type="Proteomes" id="UP001148125">
    <property type="component" value="Unassembled WGS sequence"/>
</dbReference>
<dbReference type="InterPro" id="IPR013324">
    <property type="entry name" value="RNA_pol_sigma_r3/r4-like"/>
</dbReference>
<dbReference type="InterPro" id="IPR014284">
    <property type="entry name" value="RNA_pol_sigma-70_dom"/>
</dbReference>
<evidence type="ECO:0000259" key="7">
    <source>
        <dbReference type="Pfam" id="PF04542"/>
    </source>
</evidence>
<reference evidence="9" key="1">
    <citation type="submission" date="2024-05" db="EMBL/GenBank/DDBJ databases">
        <title>Alkalihalobacillus sp. strain MEB203 novel alkaliphilic bacterium from Lonar Lake, India.</title>
        <authorList>
            <person name="Joshi A."/>
            <person name="Thite S."/>
            <person name="Mengade P."/>
        </authorList>
    </citation>
    <scope>NUCLEOTIDE SEQUENCE</scope>
    <source>
        <strain evidence="9">MEB 203</strain>
    </source>
</reference>
<evidence type="ECO:0000256" key="6">
    <source>
        <dbReference type="RuleBase" id="RU000716"/>
    </source>
</evidence>
<dbReference type="SUPFAM" id="SSF88659">
    <property type="entry name" value="Sigma3 and sigma4 domains of RNA polymerase sigma factors"/>
    <property type="match status" value="1"/>
</dbReference>
<accession>A0ABT5V931</accession>
<comment type="similarity">
    <text evidence="1 6">Belongs to the sigma-70 factor family. ECF subfamily.</text>
</comment>
<organism evidence="9 10">
    <name type="scientific">Alkalihalobacterium chitinilyticum</name>
    <dbReference type="NCBI Taxonomy" id="2980103"/>
    <lineage>
        <taxon>Bacteria</taxon>
        <taxon>Bacillati</taxon>
        <taxon>Bacillota</taxon>
        <taxon>Bacilli</taxon>
        <taxon>Bacillales</taxon>
        <taxon>Bacillaceae</taxon>
        <taxon>Alkalihalobacterium</taxon>
    </lineage>
</organism>
<keyword evidence="2 6" id="KW-0805">Transcription regulation</keyword>
<evidence type="ECO:0000313" key="10">
    <source>
        <dbReference type="Proteomes" id="UP001148125"/>
    </source>
</evidence>
<dbReference type="InterPro" id="IPR013249">
    <property type="entry name" value="RNA_pol_sigma70_r4_t2"/>
</dbReference>
<gene>
    <name evidence="9" type="ORF">N7Z68_01050</name>
</gene>
<evidence type="ECO:0000313" key="9">
    <source>
        <dbReference type="EMBL" id="MDE5411969.1"/>
    </source>
</evidence>
<keyword evidence="4 6" id="KW-0238">DNA-binding</keyword>
<dbReference type="PANTHER" id="PTHR43133">
    <property type="entry name" value="RNA POLYMERASE ECF-TYPE SIGMA FACTO"/>
    <property type="match status" value="1"/>
</dbReference>
<name>A0ABT5V931_9BACI</name>
<proteinExistence type="inferred from homology"/>
<keyword evidence="10" id="KW-1185">Reference proteome</keyword>
<dbReference type="Gene3D" id="1.10.1740.10">
    <property type="match status" value="1"/>
</dbReference>
<dbReference type="InterPro" id="IPR013325">
    <property type="entry name" value="RNA_pol_sigma_r2"/>
</dbReference>
<dbReference type="CDD" id="cd06171">
    <property type="entry name" value="Sigma70_r4"/>
    <property type="match status" value="1"/>
</dbReference>
<evidence type="ECO:0000256" key="4">
    <source>
        <dbReference type="ARBA" id="ARBA00023125"/>
    </source>
</evidence>
<dbReference type="InterPro" id="IPR007627">
    <property type="entry name" value="RNA_pol_sigma70_r2"/>
</dbReference>
<dbReference type="Pfam" id="PF08281">
    <property type="entry name" value="Sigma70_r4_2"/>
    <property type="match status" value="1"/>
</dbReference>
<dbReference type="EMBL" id="JAOTPO010000001">
    <property type="protein sequence ID" value="MDE5411969.1"/>
    <property type="molecule type" value="Genomic_DNA"/>
</dbReference>
<dbReference type="SUPFAM" id="SSF88946">
    <property type="entry name" value="Sigma2 domain of RNA polymerase sigma factors"/>
    <property type="match status" value="1"/>
</dbReference>
<evidence type="ECO:0000256" key="1">
    <source>
        <dbReference type="ARBA" id="ARBA00010641"/>
    </source>
</evidence>
<evidence type="ECO:0000256" key="2">
    <source>
        <dbReference type="ARBA" id="ARBA00023015"/>
    </source>
</evidence>
<dbReference type="RefSeq" id="WP_275116597.1">
    <property type="nucleotide sequence ID" value="NZ_JAOTPO010000001.1"/>
</dbReference>
<dbReference type="Gene3D" id="1.10.10.10">
    <property type="entry name" value="Winged helix-like DNA-binding domain superfamily/Winged helix DNA-binding domain"/>
    <property type="match status" value="1"/>
</dbReference>
<dbReference type="InterPro" id="IPR000838">
    <property type="entry name" value="RNA_pol_sigma70_ECF_CS"/>
</dbReference>
<protein>
    <recommendedName>
        <fullName evidence="6">RNA polymerase sigma factor</fullName>
    </recommendedName>
</protein>
<feature type="domain" description="RNA polymerase sigma-70 region 2" evidence="7">
    <location>
        <begin position="21"/>
        <end position="87"/>
    </location>
</feature>